<evidence type="ECO:0000256" key="1">
    <source>
        <dbReference type="ARBA" id="ARBA00022649"/>
    </source>
</evidence>
<organism evidence="2 3">
    <name type="scientific">Nitrosotalea devaniterrae</name>
    <dbReference type="NCBI Taxonomy" id="1078905"/>
    <lineage>
        <taxon>Archaea</taxon>
        <taxon>Nitrososphaerota</taxon>
        <taxon>Nitrososphaeria</taxon>
        <taxon>Nitrosotaleales</taxon>
        <taxon>Nitrosotaleaceae</taxon>
        <taxon>Nitrosotalea</taxon>
    </lineage>
</organism>
<dbReference type="EMBL" id="LN890280">
    <property type="protein sequence ID" value="CUR50932.1"/>
    <property type="molecule type" value="Genomic_DNA"/>
</dbReference>
<keyword evidence="1" id="KW-1277">Toxin-antitoxin system</keyword>
<dbReference type="KEGG" id="ndv:NDEV_0167"/>
<dbReference type="PANTHER" id="PTHR35601:SF1">
    <property type="entry name" value="TOXIN RELE"/>
    <property type="match status" value="1"/>
</dbReference>
<name>A0A128A0R5_9ARCH</name>
<proteinExistence type="predicted"/>
<dbReference type="Gene3D" id="3.30.2310.20">
    <property type="entry name" value="RelE-like"/>
    <property type="match status" value="1"/>
</dbReference>
<dbReference type="InterPro" id="IPR007712">
    <property type="entry name" value="RelE/ParE_toxin"/>
</dbReference>
<gene>
    <name evidence="2" type="ORF">NDEV_0167</name>
</gene>
<keyword evidence="3" id="KW-1185">Reference proteome</keyword>
<dbReference type="SUPFAM" id="SSF143011">
    <property type="entry name" value="RelE-like"/>
    <property type="match status" value="1"/>
</dbReference>
<dbReference type="Pfam" id="PF05016">
    <property type="entry name" value="ParE_toxin"/>
    <property type="match status" value="1"/>
</dbReference>
<dbReference type="InterPro" id="IPR035093">
    <property type="entry name" value="RelE/ParE_toxin_dom_sf"/>
</dbReference>
<sequence length="84" mass="10109">MSWEVIWSEKSVKQLEKIDKKNAKKIYESILDCIEDPFRAVMRLTNSPFYRLRVGNYRVILDLQQSKMIIFVVETDHRGKIYKK</sequence>
<dbReference type="AlphaFoldDB" id="A0A128A0R5"/>
<accession>A0A128A0R5</accession>
<evidence type="ECO:0000313" key="3">
    <source>
        <dbReference type="Proteomes" id="UP000196239"/>
    </source>
</evidence>
<dbReference type="Proteomes" id="UP000196239">
    <property type="component" value="Chromosome 1"/>
</dbReference>
<dbReference type="PANTHER" id="PTHR35601">
    <property type="entry name" value="TOXIN RELE"/>
    <property type="match status" value="1"/>
</dbReference>
<evidence type="ECO:0000313" key="2">
    <source>
        <dbReference type="EMBL" id="CUR50932.1"/>
    </source>
</evidence>
<reference evidence="3" key="1">
    <citation type="submission" date="2015-10" db="EMBL/GenBank/DDBJ databases">
        <authorList>
            <person name="Lehtovirta-Morley L.E."/>
            <person name="Vieille C."/>
        </authorList>
    </citation>
    <scope>NUCLEOTIDE SEQUENCE [LARGE SCALE GENOMIC DNA]</scope>
</reference>
<protein>
    <submittedName>
        <fullName evidence="2">RelE protein</fullName>
    </submittedName>
</protein>